<accession>A0A1G6YLG3</accession>
<name>A0A1G6YLG3_9SPHI</name>
<keyword evidence="2" id="KW-1185">Reference proteome</keyword>
<dbReference type="Gene3D" id="2.60.40.1930">
    <property type="match status" value="1"/>
</dbReference>
<dbReference type="EMBL" id="FNAI01000003">
    <property type="protein sequence ID" value="SDD91228.1"/>
    <property type="molecule type" value="Genomic_DNA"/>
</dbReference>
<reference evidence="1 2" key="1">
    <citation type="submission" date="2016-10" db="EMBL/GenBank/DDBJ databases">
        <authorList>
            <person name="de Groot N.N."/>
        </authorList>
    </citation>
    <scope>NUCLEOTIDE SEQUENCE [LARGE SCALE GENOMIC DNA]</scope>
    <source>
        <strain evidence="1 2">47C3B</strain>
    </source>
</reference>
<dbReference type="STRING" id="1391627.SAMN05216464_10321"/>
<evidence type="ECO:0008006" key="3">
    <source>
        <dbReference type="Google" id="ProtNLM"/>
    </source>
</evidence>
<organism evidence="1 2">
    <name type="scientific">Mucilaginibacter pineti</name>
    <dbReference type="NCBI Taxonomy" id="1391627"/>
    <lineage>
        <taxon>Bacteria</taxon>
        <taxon>Pseudomonadati</taxon>
        <taxon>Bacteroidota</taxon>
        <taxon>Sphingobacteriia</taxon>
        <taxon>Sphingobacteriales</taxon>
        <taxon>Sphingobacteriaceae</taxon>
        <taxon>Mucilaginibacter</taxon>
    </lineage>
</organism>
<dbReference type="Proteomes" id="UP000199072">
    <property type="component" value="Unassembled WGS sequence"/>
</dbReference>
<evidence type="ECO:0000313" key="1">
    <source>
        <dbReference type="EMBL" id="SDD91228.1"/>
    </source>
</evidence>
<evidence type="ECO:0000313" key="2">
    <source>
        <dbReference type="Proteomes" id="UP000199072"/>
    </source>
</evidence>
<dbReference type="AlphaFoldDB" id="A0A1G6YLG3"/>
<proteinExistence type="predicted"/>
<gene>
    <name evidence="1" type="ORF">SAMN05216464_10321</name>
</gene>
<sequence>MLSFSLGAVAQQDSIPISTIIEKTLKFGATYPMEKVYLHTDKPYYAVGDTIWYKAYLTIEKHQLSGLSGIVYVDLINAQDSVVESQRLPVKNGSANGNITLTGDNYKQGSYRLRAYTNWMRNFDPDYFYDHTINIGNALDNRVNTFITYKSTSKKNTVKVDANILYKDPANTPYTDKKVTWQVVRNGDAISKGKGTTDSKGNLSIDIPESDAATLTSGSLVTSMDMGDKQMIVKTFSLRSAVTNYDVQFFPEGGQLTNGILTRVAFKAIDSKGLGADAQGNIIDDKGTEVAKLTTAHLGMGVFNLVPETGKSYIANINFADGSKASYRLPRVQAMGINLVVNNNQDSIVVKINANDLFLQRKKNKSFYLVAQSGGVIYYAASTVLQNMVYSANIPTSKFPTGLLQVTLFSSGGYALCERLVFIQHNDQLNLSLKTDKPSYTARQNVKLSFLAKNSAAVPVAGSFSVAVLDDATVPTDENNEWTILSNLLLTSELKGYIEKPNYYFNKPDKEKLFNLDVLMLTQGYHRFSYDDILADKVPQIFVAPEQGIDVSGILRTNSGLPVGKGSVRLLIPDKNFSAETITDMSGNFKFSNVMVQDTSKITLSARNNPNGKYMVINVNGEIFQKLSKNNNIADEVVNIDSTIRPYLENSRKQAATSKVLKEVVIKAKTIVKKKSHNDYGGTFSGLSVQADHEISSAMLKDCPDLLNCLSTLAMGLTYVDNNFYVTRDYNAGNKKPVQVYVDAMQVDVSFLASMSGSEVESVEIFLKDGLSNINRLNQTNGVMIINKKVIKKEKISFAQLQALIPKQNVVTFAIQGYTKAKEFYIPKYDVNKSSTVGLDLRNTLYWNPKIITDKTGAATFNFFNSDARGSYRAIVEGIDSEGNLGRYIMHFVVK</sequence>
<protein>
    <recommendedName>
        <fullName evidence="3">Carboxypeptidase regulatory-like domain-containing protein</fullName>
    </recommendedName>
</protein>